<sequence>MKKNLVIFSLVAAMGLMLTGQAIAQSSEGRFPFGGTVDVCGELVDFEGEYHVVTNFVESKSGNVMNKFHINAKGTGVGQTSGAVYQWNDAINETFNASKGFNFTGNQSWLLIGQGKAPNFKLNSTFHITINANGEVTAEVNNFSAECK</sequence>
<dbReference type="AlphaFoldDB" id="A0A1W2H321"/>
<keyword evidence="1" id="KW-0732">Signal</keyword>
<dbReference type="OrthoDB" id="9677438at2"/>
<dbReference type="Proteomes" id="UP000192333">
    <property type="component" value="Chromosome I"/>
</dbReference>
<evidence type="ECO:0000313" key="3">
    <source>
        <dbReference type="Proteomes" id="UP000192333"/>
    </source>
</evidence>
<dbReference type="RefSeq" id="WP_084120079.1">
    <property type="nucleotide sequence ID" value="NZ_LT838813.1"/>
</dbReference>
<protein>
    <submittedName>
        <fullName evidence="2">Uncharacterized protein</fullName>
    </submittedName>
</protein>
<accession>A0A1W2H321</accession>
<name>A0A1W2H321_9BACT</name>
<evidence type="ECO:0000256" key="1">
    <source>
        <dbReference type="SAM" id="SignalP"/>
    </source>
</evidence>
<gene>
    <name evidence="2" type="ORF">SAMN00777080_1920</name>
</gene>
<feature type="chain" id="PRO_5011963989" evidence="1">
    <location>
        <begin position="25"/>
        <end position="148"/>
    </location>
</feature>
<dbReference type="EMBL" id="LT838813">
    <property type="protein sequence ID" value="SMD43330.1"/>
    <property type="molecule type" value="Genomic_DNA"/>
</dbReference>
<reference evidence="3" key="1">
    <citation type="submission" date="2017-04" db="EMBL/GenBank/DDBJ databases">
        <authorList>
            <person name="Varghese N."/>
            <person name="Submissions S."/>
        </authorList>
    </citation>
    <scope>NUCLEOTIDE SEQUENCE [LARGE SCALE GENOMIC DNA]</scope>
    <source>
        <strain evidence="3">DSM 16537</strain>
    </source>
</reference>
<evidence type="ECO:0000313" key="2">
    <source>
        <dbReference type="EMBL" id="SMD43330.1"/>
    </source>
</evidence>
<organism evidence="2 3">
    <name type="scientific">Aquiflexum balticum DSM 16537</name>
    <dbReference type="NCBI Taxonomy" id="758820"/>
    <lineage>
        <taxon>Bacteria</taxon>
        <taxon>Pseudomonadati</taxon>
        <taxon>Bacteroidota</taxon>
        <taxon>Cytophagia</taxon>
        <taxon>Cytophagales</taxon>
        <taxon>Cyclobacteriaceae</taxon>
        <taxon>Aquiflexum</taxon>
    </lineage>
</organism>
<keyword evidence="3" id="KW-1185">Reference proteome</keyword>
<feature type="signal peptide" evidence="1">
    <location>
        <begin position="1"/>
        <end position="24"/>
    </location>
</feature>
<proteinExistence type="predicted"/>